<comment type="caution">
    <text evidence="2">The sequence shown here is derived from an EMBL/GenBank/DDBJ whole genome shotgun (WGS) entry which is preliminary data.</text>
</comment>
<feature type="transmembrane region" description="Helical" evidence="1">
    <location>
        <begin position="133"/>
        <end position="162"/>
    </location>
</feature>
<keyword evidence="1" id="KW-1133">Transmembrane helix</keyword>
<protein>
    <submittedName>
        <fullName evidence="2">ABC-2 type transport system permease protein</fullName>
    </submittedName>
</protein>
<evidence type="ECO:0000313" key="2">
    <source>
        <dbReference type="EMBL" id="MBB5786764.1"/>
    </source>
</evidence>
<dbReference type="EMBL" id="JACHMM010000001">
    <property type="protein sequence ID" value="MBB5786764.1"/>
    <property type="molecule type" value="Genomic_DNA"/>
</dbReference>
<dbReference type="AlphaFoldDB" id="A0A7W9LK70"/>
<feature type="transmembrane region" description="Helical" evidence="1">
    <location>
        <begin position="54"/>
        <end position="76"/>
    </location>
</feature>
<sequence length="300" mass="31871">MSSPMTNPPSGVIHDIGYRKYDGPRLGRRQVTRALFAQSLRGAYGLGRSARAKVLPMLLLGVMCLPAFIITVIANVTSSIMTELPLPYSRYVVVTQGILTIFVAAQAPVSLSRDLRFKTVPLYFSRPLERSDYVLAKFGGLATALFLLLTAPLLIMYVGALLAEFPAGRETGDLLLALVGVAVFSVVFAGVGLVIASLTPRRGLGVAAIITLFALSFAAVSALQGIIRYEVGNADLAGWLGLLSPITLVDGFQTWVLDASSSAVAPPPGDLGGVVYVLVTFAVIGACWALLNLRYRKVSI</sequence>
<keyword evidence="1" id="KW-0812">Transmembrane</keyword>
<name>A0A7W9LK70_9ACTN</name>
<evidence type="ECO:0000313" key="3">
    <source>
        <dbReference type="Proteomes" id="UP000542813"/>
    </source>
</evidence>
<gene>
    <name evidence="2" type="ORF">HD601_001339</name>
</gene>
<feature type="transmembrane region" description="Helical" evidence="1">
    <location>
        <begin position="174"/>
        <end position="196"/>
    </location>
</feature>
<dbReference type="RefSeq" id="WP_184820403.1">
    <property type="nucleotide sequence ID" value="NZ_JACHMM010000001.1"/>
</dbReference>
<evidence type="ECO:0000256" key="1">
    <source>
        <dbReference type="SAM" id="Phobius"/>
    </source>
</evidence>
<accession>A0A7W9LK70</accession>
<dbReference type="Proteomes" id="UP000542813">
    <property type="component" value="Unassembled WGS sequence"/>
</dbReference>
<feature type="transmembrane region" description="Helical" evidence="1">
    <location>
        <begin position="271"/>
        <end position="291"/>
    </location>
</feature>
<reference evidence="2 3" key="1">
    <citation type="submission" date="2020-08" db="EMBL/GenBank/DDBJ databases">
        <title>Sequencing the genomes of 1000 actinobacteria strains.</title>
        <authorList>
            <person name="Klenk H.-P."/>
        </authorList>
    </citation>
    <scope>NUCLEOTIDE SEQUENCE [LARGE SCALE GENOMIC DNA]</scope>
    <source>
        <strain evidence="2 3">DSM 102122</strain>
    </source>
</reference>
<keyword evidence="1" id="KW-0472">Membrane</keyword>
<feature type="transmembrane region" description="Helical" evidence="1">
    <location>
        <begin position="88"/>
        <end position="112"/>
    </location>
</feature>
<organism evidence="2 3">
    <name type="scientific">Jiangella mangrovi</name>
    <dbReference type="NCBI Taxonomy" id="1524084"/>
    <lineage>
        <taxon>Bacteria</taxon>
        <taxon>Bacillati</taxon>
        <taxon>Actinomycetota</taxon>
        <taxon>Actinomycetes</taxon>
        <taxon>Jiangellales</taxon>
        <taxon>Jiangellaceae</taxon>
        <taxon>Jiangella</taxon>
    </lineage>
</organism>
<keyword evidence="3" id="KW-1185">Reference proteome</keyword>
<proteinExistence type="predicted"/>
<feature type="transmembrane region" description="Helical" evidence="1">
    <location>
        <begin position="203"/>
        <end position="227"/>
    </location>
</feature>